<feature type="compositionally biased region" description="Low complexity" evidence="1">
    <location>
        <begin position="12"/>
        <end position="21"/>
    </location>
</feature>
<dbReference type="OrthoDB" id="6159439at2759"/>
<reference evidence="2 3" key="1">
    <citation type="submission" date="2017-03" db="EMBL/GenBank/DDBJ databases">
        <title>Genome Survey of Euroglyphus maynei.</title>
        <authorList>
            <person name="Arlian L.G."/>
            <person name="Morgan M.S."/>
            <person name="Rider S.D."/>
        </authorList>
    </citation>
    <scope>NUCLEOTIDE SEQUENCE [LARGE SCALE GENOMIC DNA]</scope>
    <source>
        <strain evidence="2">Arlian Lab</strain>
        <tissue evidence="2">Whole body</tissue>
    </source>
</reference>
<protein>
    <submittedName>
        <fullName evidence="2">Uncharacterized protein</fullName>
    </submittedName>
</protein>
<proteinExistence type="predicted"/>
<keyword evidence="3" id="KW-1185">Reference proteome</keyword>
<dbReference type="AlphaFoldDB" id="A0A1Y3APX6"/>
<dbReference type="EMBL" id="MUJZ01065368">
    <property type="protein sequence ID" value="OTF70512.1"/>
    <property type="molecule type" value="Genomic_DNA"/>
</dbReference>
<feature type="non-terminal residue" evidence="2">
    <location>
        <position position="177"/>
    </location>
</feature>
<feature type="region of interest" description="Disordered" evidence="1">
    <location>
        <begin position="1"/>
        <end position="21"/>
    </location>
</feature>
<comment type="caution">
    <text evidence="2">The sequence shown here is derived from an EMBL/GenBank/DDBJ whole genome shotgun (WGS) entry which is preliminary data.</text>
</comment>
<evidence type="ECO:0000313" key="3">
    <source>
        <dbReference type="Proteomes" id="UP000194236"/>
    </source>
</evidence>
<dbReference type="Proteomes" id="UP000194236">
    <property type="component" value="Unassembled WGS sequence"/>
</dbReference>
<evidence type="ECO:0000313" key="2">
    <source>
        <dbReference type="EMBL" id="OTF70512.1"/>
    </source>
</evidence>
<evidence type="ECO:0000256" key="1">
    <source>
        <dbReference type="SAM" id="MobiDB-lite"/>
    </source>
</evidence>
<accession>A0A1Y3APX6</accession>
<organism evidence="2 3">
    <name type="scientific">Euroglyphus maynei</name>
    <name type="common">Mayne's house dust mite</name>
    <dbReference type="NCBI Taxonomy" id="6958"/>
    <lineage>
        <taxon>Eukaryota</taxon>
        <taxon>Metazoa</taxon>
        <taxon>Ecdysozoa</taxon>
        <taxon>Arthropoda</taxon>
        <taxon>Chelicerata</taxon>
        <taxon>Arachnida</taxon>
        <taxon>Acari</taxon>
        <taxon>Acariformes</taxon>
        <taxon>Sarcoptiformes</taxon>
        <taxon>Astigmata</taxon>
        <taxon>Psoroptidia</taxon>
        <taxon>Analgoidea</taxon>
        <taxon>Pyroglyphidae</taxon>
        <taxon>Pyroglyphinae</taxon>
        <taxon>Euroglyphus</taxon>
    </lineage>
</organism>
<sequence>MEGSNPLLPPQSSTTSAFGIGAGTGSSASNGTLSRLGGRPLPGPFAHFASPIAPYTMPSFMATGLGAQQQQQSATAVAAAAAAMAANHPAHQAMFPNDHSFQSTLASMAAYSFDSLLSANFNQFANLLMMNPTMASHHHQNAAAAAAAAAALGLQPPSALLGAAFAAAASNSSTSLT</sequence>
<gene>
    <name evidence="2" type="ORF">BLA29_010275</name>
</gene>
<name>A0A1Y3APX6_EURMA</name>